<feature type="transmembrane region" description="Helical" evidence="6">
    <location>
        <begin position="301"/>
        <end position="318"/>
    </location>
</feature>
<keyword evidence="2" id="KW-0813">Transport</keyword>
<feature type="transmembrane region" description="Helical" evidence="6">
    <location>
        <begin position="97"/>
        <end position="119"/>
    </location>
</feature>
<feature type="transmembrane region" description="Helical" evidence="6">
    <location>
        <begin position="156"/>
        <end position="179"/>
    </location>
</feature>
<feature type="transmembrane region" description="Helical" evidence="6">
    <location>
        <begin position="365"/>
        <end position="386"/>
    </location>
</feature>
<sequence>MPSGGNPEVSSQSGDLEQISPQKMGQVFHAEHCAGVLSQDDLDFLANFDPAHKAKVLRKVDLRLIPMMMLLYLMAYLDKTNIGNAQIEGMTEDLHLFGIRYNVVSSVFFITFVLCEIPSNMILHKIARPSWYMAAIVFLWGTIMTLSGLVKSYGAFIAIRLLLGVFEGGFLPGAILIISKWYLPNETQIRIAFLYTSAATGGAVSGLLAYGIVNLDGVGGLEGWRWIFILEGLATVVVAVGCIFFLCDSPALSTRWLEPDEIRYLELRQVARRVSAPTEFRDDGNHFGLAIFKDIFCDYKIYLLIFANWSNAVPNYALKFTMPAIIQAMGFKATSAQLLTIPPYMLGAVSSCAFAIFADKFSWRYPFIVVPQVLVVVAFGMLFGLSSNIKDNLAACYFALCLSTFSMYPILPGVNAWNVANTPNPAKRSVNIGVLIAVGNIGGLIGSYIYLAEQKPRYPVGYGTSLGFAAAGIAASTLLELLLKLGNKKKASMTEDEIHAKYSDEQLERMGEKSPLFKYAL</sequence>
<evidence type="ECO:0000256" key="6">
    <source>
        <dbReference type="SAM" id="Phobius"/>
    </source>
</evidence>
<evidence type="ECO:0000313" key="8">
    <source>
        <dbReference type="EMBL" id="CAK7235766.1"/>
    </source>
</evidence>
<keyword evidence="5 6" id="KW-0472">Membrane</keyword>
<dbReference type="SUPFAM" id="SSF103473">
    <property type="entry name" value="MFS general substrate transporter"/>
    <property type="match status" value="1"/>
</dbReference>
<dbReference type="InterPro" id="IPR011701">
    <property type="entry name" value="MFS"/>
</dbReference>
<dbReference type="PANTHER" id="PTHR43791:SF79">
    <property type="entry name" value="MAJOR FACILITATOR SUPERFAMILY (MFS) PROFILE DOMAIN-CONTAINING PROTEIN"/>
    <property type="match status" value="1"/>
</dbReference>
<feature type="transmembrane region" description="Helical" evidence="6">
    <location>
        <begin position="224"/>
        <end position="247"/>
    </location>
</feature>
<dbReference type="Gene3D" id="1.20.1250.20">
    <property type="entry name" value="MFS general substrate transporter like domains"/>
    <property type="match status" value="2"/>
</dbReference>
<evidence type="ECO:0000256" key="3">
    <source>
        <dbReference type="ARBA" id="ARBA00022692"/>
    </source>
</evidence>
<keyword evidence="4 6" id="KW-1133">Transmembrane helix</keyword>
<dbReference type="Proteomes" id="UP001642482">
    <property type="component" value="Unassembled WGS sequence"/>
</dbReference>
<feature type="transmembrane region" description="Helical" evidence="6">
    <location>
        <begin position="462"/>
        <end position="483"/>
    </location>
</feature>
<dbReference type="EMBL" id="CAWUHD010000153">
    <property type="protein sequence ID" value="CAK7235766.1"/>
    <property type="molecule type" value="Genomic_DNA"/>
</dbReference>
<dbReference type="Pfam" id="PF07690">
    <property type="entry name" value="MFS_1"/>
    <property type="match status" value="1"/>
</dbReference>
<dbReference type="PANTHER" id="PTHR43791">
    <property type="entry name" value="PERMEASE-RELATED"/>
    <property type="match status" value="1"/>
</dbReference>
<reference evidence="8 9" key="1">
    <citation type="submission" date="2024-01" db="EMBL/GenBank/DDBJ databases">
        <authorList>
            <person name="Allen C."/>
            <person name="Tagirdzhanova G."/>
        </authorList>
    </citation>
    <scope>NUCLEOTIDE SEQUENCE [LARGE SCALE GENOMIC DNA]</scope>
</reference>
<feature type="transmembrane region" description="Helical" evidence="6">
    <location>
        <begin position="60"/>
        <end position="77"/>
    </location>
</feature>
<feature type="transmembrane region" description="Helical" evidence="6">
    <location>
        <begin position="191"/>
        <end position="212"/>
    </location>
</feature>
<proteinExistence type="predicted"/>
<evidence type="ECO:0000256" key="2">
    <source>
        <dbReference type="ARBA" id="ARBA00022448"/>
    </source>
</evidence>
<feature type="transmembrane region" description="Helical" evidence="6">
    <location>
        <begin position="432"/>
        <end position="450"/>
    </location>
</feature>
<comment type="subcellular location">
    <subcellularLocation>
        <location evidence="1">Membrane</location>
        <topology evidence="1">Multi-pass membrane protein</topology>
    </subcellularLocation>
</comment>
<evidence type="ECO:0000256" key="4">
    <source>
        <dbReference type="ARBA" id="ARBA00022989"/>
    </source>
</evidence>
<name>A0ABP0CV46_9PEZI</name>
<evidence type="ECO:0000256" key="5">
    <source>
        <dbReference type="ARBA" id="ARBA00023136"/>
    </source>
</evidence>
<feature type="transmembrane region" description="Helical" evidence="6">
    <location>
        <begin position="338"/>
        <end position="358"/>
    </location>
</feature>
<accession>A0ABP0CV46</accession>
<keyword evidence="9" id="KW-1185">Reference proteome</keyword>
<dbReference type="InterPro" id="IPR036259">
    <property type="entry name" value="MFS_trans_sf"/>
</dbReference>
<feature type="transmembrane region" description="Helical" evidence="6">
    <location>
        <begin position="392"/>
        <end position="411"/>
    </location>
</feature>
<dbReference type="PROSITE" id="PS50850">
    <property type="entry name" value="MFS"/>
    <property type="match status" value="1"/>
</dbReference>
<evidence type="ECO:0000259" key="7">
    <source>
        <dbReference type="PROSITE" id="PS50850"/>
    </source>
</evidence>
<evidence type="ECO:0000256" key="1">
    <source>
        <dbReference type="ARBA" id="ARBA00004141"/>
    </source>
</evidence>
<feature type="transmembrane region" description="Helical" evidence="6">
    <location>
        <begin position="131"/>
        <end position="150"/>
    </location>
</feature>
<gene>
    <name evidence="8" type="ORF">SEUCBS140593_009391</name>
</gene>
<dbReference type="InterPro" id="IPR020846">
    <property type="entry name" value="MFS_dom"/>
</dbReference>
<organism evidence="8 9">
    <name type="scientific">Sporothrix eucalyptigena</name>
    <dbReference type="NCBI Taxonomy" id="1812306"/>
    <lineage>
        <taxon>Eukaryota</taxon>
        <taxon>Fungi</taxon>
        <taxon>Dikarya</taxon>
        <taxon>Ascomycota</taxon>
        <taxon>Pezizomycotina</taxon>
        <taxon>Sordariomycetes</taxon>
        <taxon>Sordariomycetidae</taxon>
        <taxon>Ophiostomatales</taxon>
        <taxon>Ophiostomataceae</taxon>
        <taxon>Sporothrix</taxon>
    </lineage>
</organism>
<keyword evidence="3 6" id="KW-0812">Transmembrane</keyword>
<protein>
    <recommendedName>
        <fullName evidence="7">Major facilitator superfamily (MFS) profile domain-containing protein</fullName>
    </recommendedName>
</protein>
<feature type="domain" description="Major facilitator superfamily (MFS) profile" evidence="7">
    <location>
        <begin position="64"/>
        <end position="489"/>
    </location>
</feature>
<comment type="caution">
    <text evidence="8">The sequence shown here is derived from an EMBL/GenBank/DDBJ whole genome shotgun (WGS) entry which is preliminary data.</text>
</comment>
<evidence type="ECO:0000313" key="9">
    <source>
        <dbReference type="Proteomes" id="UP001642482"/>
    </source>
</evidence>